<dbReference type="GO" id="GO:0022857">
    <property type="term" value="F:transmembrane transporter activity"/>
    <property type="evidence" value="ECO:0007669"/>
    <property type="project" value="TreeGrafter"/>
</dbReference>
<sequence length="94" mass="10005">AQLSAGEKQRAAIARALLNEPKILLADEPTGNLDPKNAAEVVKHLRDFQANGGIVILATHGALAEKSANRIVSLKKGLVEKVEVRETGAKTQNK</sequence>
<organism evidence="2">
    <name type="scientific">marine sediment metagenome</name>
    <dbReference type="NCBI Taxonomy" id="412755"/>
    <lineage>
        <taxon>unclassified sequences</taxon>
        <taxon>metagenomes</taxon>
        <taxon>ecological metagenomes</taxon>
    </lineage>
</organism>
<dbReference type="AlphaFoldDB" id="X1R3C9"/>
<dbReference type="InterPro" id="IPR027417">
    <property type="entry name" value="P-loop_NTPase"/>
</dbReference>
<dbReference type="Pfam" id="PF00005">
    <property type="entry name" value="ABC_tran"/>
    <property type="match status" value="1"/>
</dbReference>
<dbReference type="GO" id="GO:0016887">
    <property type="term" value="F:ATP hydrolysis activity"/>
    <property type="evidence" value="ECO:0007669"/>
    <property type="project" value="InterPro"/>
</dbReference>
<name>X1R3C9_9ZZZZ</name>
<dbReference type="EMBL" id="BARV01038165">
    <property type="protein sequence ID" value="GAI57620.1"/>
    <property type="molecule type" value="Genomic_DNA"/>
</dbReference>
<reference evidence="2" key="1">
    <citation type="journal article" date="2014" name="Front. Microbiol.">
        <title>High frequency of phylogenetically diverse reductive dehalogenase-homologous genes in deep subseafloor sedimentary metagenomes.</title>
        <authorList>
            <person name="Kawai M."/>
            <person name="Futagami T."/>
            <person name="Toyoda A."/>
            <person name="Takaki Y."/>
            <person name="Nishi S."/>
            <person name="Hori S."/>
            <person name="Arai W."/>
            <person name="Tsubouchi T."/>
            <person name="Morono Y."/>
            <person name="Uchiyama I."/>
            <person name="Ito T."/>
            <person name="Fujiyama A."/>
            <person name="Inagaki F."/>
            <person name="Takami H."/>
        </authorList>
    </citation>
    <scope>NUCLEOTIDE SEQUENCE</scope>
    <source>
        <strain evidence="2">Expedition CK06-06</strain>
    </source>
</reference>
<dbReference type="InterPro" id="IPR015854">
    <property type="entry name" value="ABC_transpr_LolD-like"/>
</dbReference>
<comment type="caution">
    <text evidence="2">The sequence shown here is derived from an EMBL/GenBank/DDBJ whole genome shotgun (WGS) entry which is preliminary data.</text>
</comment>
<accession>X1R3C9</accession>
<evidence type="ECO:0000313" key="2">
    <source>
        <dbReference type="EMBL" id="GAI57620.1"/>
    </source>
</evidence>
<evidence type="ECO:0000259" key="1">
    <source>
        <dbReference type="Pfam" id="PF00005"/>
    </source>
</evidence>
<dbReference type="Gene3D" id="3.40.50.300">
    <property type="entry name" value="P-loop containing nucleotide triphosphate hydrolases"/>
    <property type="match status" value="1"/>
</dbReference>
<feature type="non-terminal residue" evidence="2">
    <location>
        <position position="1"/>
    </location>
</feature>
<proteinExistence type="predicted"/>
<dbReference type="GO" id="GO:0005886">
    <property type="term" value="C:plasma membrane"/>
    <property type="evidence" value="ECO:0007669"/>
    <property type="project" value="TreeGrafter"/>
</dbReference>
<dbReference type="PANTHER" id="PTHR24220">
    <property type="entry name" value="IMPORT ATP-BINDING PROTEIN"/>
    <property type="match status" value="1"/>
</dbReference>
<feature type="domain" description="ABC transporter" evidence="1">
    <location>
        <begin position="2"/>
        <end position="30"/>
    </location>
</feature>
<dbReference type="SUPFAM" id="SSF52540">
    <property type="entry name" value="P-loop containing nucleoside triphosphate hydrolases"/>
    <property type="match status" value="1"/>
</dbReference>
<dbReference type="GO" id="GO:0005524">
    <property type="term" value="F:ATP binding"/>
    <property type="evidence" value="ECO:0007669"/>
    <property type="project" value="InterPro"/>
</dbReference>
<gene>
    <name evidence="2" type="ORF">S06H3_58873</name>
</gene>
<dbReference type="InterPro" id="IPR003439">
    <property type="entry name" value="ABC_transporter-like_ATP-bd"/>
</dbReference>
<protein>
    <recommendedName>
        <fullName evidence="1">ABC transporter domain-containing protein</fullName>
    </recommendedName>
</protein>